<keyword evidence="2" id="KW-1185">Reference proteome</keyword>
<dbReference type="RefSeq" id="XP_010449879.1">
    <property type="nucleotide sequence ID" value="XM_010451577.2"/>
</dbReference>
<protein>
    <submittedName>
        <fullName evidence="3">Late embryogenesis abundant protein Lea5-like</fullName>
    </submittedName>
</protein>
<reference evidence="2" key="1">
    <citation type="journal article" date="2014" name="Nat. Commun.">
        <title>The emerging biofuel crop Camelina sativa retains a highly undifferentiated hexaploid genome structure.</title>
        <authorList>
            <person name="Kagale S."/>
            <person name="Koh C."/>
            <person name="Nixon J."/>
            <person name="Bollina V."/>
            <person name="Clarke W.E."/>
            <person name="Tuteja R."/>
            <person name="Spillane C."/>
            <person name="Robinson S.J."/>
            <person name="Links M.G."/>
            <person name="Clarke C."/>
            <person name="Higgins E.E."/>
            <person name="Huebert T."/>
            <person name="Sharpe A.G."/>
            <person name="Parkin I.A."/>
        </authorList>
    </citation>
    <scope>NUCLEOTIDE SEQUENCE [LARGE SCALE GENOMIC DNA]</scope>
    <source>
        <strain evidence="2">cv. DH55</strain>
    </source>
</reference>
<dbReference type="PANTHER" id="PTHR33509">
    <property type="entry name" value="LATE EMBRYOGENIS ABUNDANT PROTEIN 2-RELATED"/>
    <property type="match status" value="1"/>
</dbReference>
<gene>
    <name evidence="3" type="primary">LOC104732050</name>
</gene>
<name>A0ABM0V2M7_CAMSA</name>
<reference evidence="3" key="2">
    <citation type="submission" date="2025-08" db="UniProtKB">
        <authorList>
            <consortium name="RefSeq"/>
        </authorList>
    </citation>
    <scope>IDENTIFICATION</scope>
    <source>
        <tissue evidence="3">Leaf</tissue>
    </source>
</reference>
<sequence>MAARSLFGALKHICSATSGNLTGSIVLRRSYVATSQNVTATGLSKGGSTRVMVGKIEQRALDQEAESAWGPDPVTGYYRPSDRAAEIDPAELRELLLKNKSKSF</sequence>
<dbReference type="InterPro" id="IPR004926">
    <property type="entry name" value="LEA_3a"/>
</dbReference>
<evidence type="ECO:0000313" key="3">
    <source>
        <dbReference type="RefSeq" id="XP_010449879.1"/>
    </source>
</evidence>
<organism evidence="2 3">
    <name type="scientific">Camelina sativa</name>
    <name type="common">False flax</name>
    <name type="synonym">Myagrum sativum</name>
    <dbReference type="NCBI Taxonomy" id="90675"/>
    <lineage>
        <taxon>Eukaryota</taxon>
        <taxon>Viridiplantae</taxon>
        <taxon>Streptophyta</taxon>
        <taxon>Embryophyta</taxon>
        <taxon>Tracheophyta</taxon>
        <taxon>Spermatophyta</taxon>
        <taxon>Magnoliopsida</taxon>
        <taxon>eudicotyledons</taxon>
        <taxon>Gunneridae</taxon>
        <taxon>Pentapetalae</taxon>
        <taxon>rosids</taxon>
        <taxon>malvids</taxon>
        <taxon>Brassicales</taxon>
        <taxon>Brassicaceae</taxon>
        <taxon>Camelineae</taxon>
        <taxon>Camelina</taxon>
    </lineage>
</organism>
<evidence type="ECO:0000256" key="1">
    <source>
        <dbReference type="ARBA" id="ARBA00007086"/>
    </source>
</evidence>
<dbReference type="GeneID" id="104732050"/>
<proteinExistence type="inferred from homology"/>
<dbReference type="Pfam" id="PF03242">
    <property type="entry name" value="LEA_3a"/>
    <property type="match status" value="1"/>
</dbReference>
<evidence type="ECO:0000313" key="2">
    <source>
        <dbReference type="Proteomes" id="UP000694864"/>
    </source>
</evidence>
<dbReference type="PANTHER" id="PTHR33509:SF34">
    <property type="entry name" value="LATE EMBRYOGENIS ABUNDANT PROTEIN 41"/>
    <property type="match status" value="1"/>
</dbReference>
<accession>A0ABM0V2M7</accession>
<dbReference type="Proteomes" id="UP000694864">
    <property type="component" value="Chromosome 12"/>
</dbReference>
<comment type="similarity">
    <text evidence="1">Belongs to the LEA type 3 family.</text>
</comment>